<evidence type="ECO:0000256" key="1">
    <source>
        <dbReference type="SAM" id="MobiDB-lite"/>
    </source>
</evidence>
<comment type="caution">
    <text evidence="2">The sequence shown here is derived from an EMBL/GenBank/DDBJ whole genome shotgun (WGS) entry which is preliminary data.</text>
</comment>
<keyword evidence="3" id="KW-1185">Reference proteome</keyword>
<feature type="region of interest" description="Disordered" evidence="1">
    <location>
        <begin position="11"/>
        <end position="53"/>
    </location>
</feature>
<protein>
    <submittedName>
        <fullName evidence="2">Uncharacterized protein</fullName>
    </submittedName>
</protein>
<evidence type="ECO:0000313" key="2">
    <source>
        <dbReference type="EMBL" id="TNN58128.1"/>
    </source>
</evidence>
<name>A0A4Z2GX17_9TELE</name>
<reference evidence="2 3" key="1">
    <citation type="submission" date="2019-03" db="EMBL/GenBank/DDBJ databases">
        <title>First draft genome of Liparis tanakae, snailfish: a comprehensive survey of snailfish specific genes.</title>
        <authorList>
            <person name="Kim W."/>
            <person name="Song I."/>
            <person name="Jeong J.-H."/>
            <person name="Kim D."/>
            <person name="Kim S."/>
            <person name="Ryu S."/>
            <person name="Song J.Y."/>
            <person name="Lee S.K."/>
        </authorList>
    </citation>
    <scope>NUCLEOTIDE SEQUENCE [LARGE SCALE GENOMIC DNA]</scope>
    <source>
        <tissue evidence="2">Muscle</tissue>
    </source>
</reference>
<accession>A0A4Z2GX17</accession>
<sequence length="118" mass="13269">MTCSVFATHCEPSPALQPSSSGGEVTDTNICSDRHSSRSPPARQAVNQPGRQPAVQKVLKHLNFRSYLKVQSDEDENRLKPAGTQLLLWEVQKNHTQNYRVLKGFFKRLCGSTENHHL</sequence>
<organism evidence="2 3">
    <name type="scientific">Liparis tanakae</name>
    <name type="common">Tanaka's snailfish</name>
    <dbReference type="NCBI Taxonomy" id="230148"/>
    <lineage>
        <taxon>Eukaryota</taxon>
        <taxon>Metazoa</taxon>
        <taxon>Chordata</taxon>
        <taxon>Craniata</taxon>
        <taxon>Vertebrata</taxon>
        <taxon>Euteleostomi</taxon>
        <taxon>Actinopterygii</taxon>
        <taxon>Neopterygii</taxon>
        <taxon>Teleostei</taxon>
        <taxon>Neoteleostei</taxon>
        <taxon>Acanthomorphata</taxon>
        <taxon>Eupercaria</taxon>
        <taxon>Perciformes</taxon>
        <taxon>Cottioidei</taxon>
        <taxon>Cottales</taxon>
        <taxon>Liparidae</taxon>
        <taxon>Liparis</taxon>
    </lineage>
</organism>
<dbReference type="Proteomes" id="UP000314294">
    <property type="component" value="Unassembled WGS sequence"/>
</dbReference>
<dbReference type="EMBL" id="SRLO01000388">
    <property type="protein sequence ID" value="TNN58128.1"/>
    <property type="molecule type" value="Genomic_DNA"/>
</dbReference>
<dbReference type="AlphaFoldDB" id="A0A4Z2GX17"/>
<gene>
    <name evidence="2" type="ORF">EYF80_031651</name>
</gene>
<evidence type="ECO:0000313" key="3">
    <source>
        <dbReference type="Proteomes" id="UP000314294"/>
    </source>
</evidence>
<feature type="compositionally biased region" description="Polar residues" evidence="1">
    <location>
        <begin position="16"/>
        <end position="31"/>
    </location>
</feature>
<proteinExistence type="predicted"/>